<name>A0A8T0TUY6_PANVG</name>
<reference evidence="2" key="1">
    <citation type="submission" date="2020-05" db="EMBL/GenBank/DDBJ databases">
        <title>WGS assembly of Panicum virgatum.</title>
        <authorList>
            <person name="Lovell J.T."/>
            <person name="Jenkins J."/>
            <person name="Shu S."/>
            <person name="Juenger T.E."/>
            <person name="Schmutz J."/>
        </authorList>
    </citation>
    <scope>NUCLEOTIDE SEQUENCE</scope>
    <source>
        <strain evidence="2">AP13</strain>
    </source>
</reference>
<keyword evidence="3" id="KW-1185">Reference proteome</keyword>
<dbReference type="Proteomes" id="UP000823388">
    <property type="component" value="Chromosome 4K"/>
</dbReference>
<organism evidence="2 3">
    <name type="scientific">Panicum virgatum</name>
    <name type="common">Blackwell switchgrass</name>
    <dbReference type="NCBI Taxonomy" id="38727"/>
    <lineage>
        <taxon>Eukaryota</taxon>
        <taxon>Viridiplantae</taxon>
        <taxon>Streptophyta</taxon>
        <taxon>Embryophyta</taxon>
        <taxon>Tracheophyta</taxon>
        <taxon>Spermatophyta</taxon>
        <taxon>Magnoliopsida</taxon>
        <taxon>Liliopsida</taxon>
        <taxon>Poales</taxon>
        <taxon>Poaceae</taxon>
        <taxon>PACMAD clade</taxon>
        <taxon>Panicoideae</taxon>
        <taxon>Panicodae</taxon>
        <taxon>Paniceae</taxon>
        <taxon>Panicinae</taxon>
        <taxon>Panicum</taxon>
        <taxon>Panicum sect. Hiantes</taxon>
    </lineage>
</organism>
<accession>A0A8T0TUY6</accession>
<feature type="region of interest" description="Disordered" evidence="1">
    <location>
        <begin position="14"/>
        <end position="47"/>
    </location>
</feature>
<evidence type="ECO:0000313" key="2">
    <source>
        <dbReference type="EMBL" id="KAG2612773.1"/>
    </source>
</evidence>
<feature type="compositionally biased region" description="Pro residues" evidence="1">
    <location>
        <begin position="22"/>
        <end position="37"/>
    </location>
</feature>
<evidence type="ECO:0000313" key="3">
    <source>
        <dbReference type="Proteomes" id="UP000823388"/>
    </source>
</evidence>
<sequence>MAFPRAVLNPPSPVGLRCTPAPTHPAPPSPFPAPHHPPLATTLSSSRRARRRTFLPTGFITTGAAPSLLCCGGAEGGFGELSRHPRWPPAISSRGGLCSFAILDCPWDFSGAIGGGNPSRC</sequence>
<dbReference type="EMBL" id="CM029043">
    <property type="protein sequence ID" value="KAG2612773.1"/>
    <property type="molecule type" value="Genomic_DNA"/>
</dbReference>
<protein>
    <submittedName>
        <fullName evidence="2">Uncharacterized protein</fullName>
    </submittedName>
</protein>
<evidence type="ECO:0000256" key="1">
    <source>
        <dbReference type="SAM" id="MobiDB-lite"/>
    </source>
</evidence>
<comment type="caution">
    <text evidence="2">The sequence shown here is derived from an EMBL/GenBank/DDBJ whole genome shotgun (WGS) entry which is preliminary data.</text>
</comment>
<gene>
    <name evidence="2" type="ORF">PVAP13_4KG306410</name>
</gene>
<proteinExistence type="predicted"/>
<dbReference type="AlphaFoldDB" id="A0A8T0TUY6"/>